<proteinExistence type="predicted"/>
<organism evidence="1 2">
    <name type="scientific">Cetraspora pellucida</name>
    <dbReference type="NCBI Taxonomy" id="1433469"/>
    <lineage>
        <taxon>Eukaryota</taxon>
        <taxon>Fungi</taxon>
        <taxon>Fungi incertae sedis</taxon>
        <taxon>Mucoromycota</taxon>
        <taxon>Glomeromycotina</taxon>
        <taxon>Glomeromycetes</taxon>
        <taxon>Diversisporales</taxon>
        <taxon>Gigasporaceae</taxon>
        <taxon>Cetraspora</taxon>
    </lineage>
</organism>
<name>A0ACA9K7Q9_9GLOM</name>
<evidence type="ECO:0000313" key="2">
    <source>
        <dbReference type="Proteomes" id="UP000789366"/>
    </source>
</evidence>
<gene>
    <name evidence="1" type="ORF">SPELUC_LOCUS1099</name>
</gene>
<reference evidence="1" key="1">
    <citation type="submission" date="2021-06" db="EMBL/GenBank/DDBJ databases">
        <authorList>
            <person name="Kallberg Y."/>
            <person name="Tangrot J."/>
            <person name="Rosling A."/>
        </authorList>
    </citation>
    <scope>NUCLEOTIDE SEQUENCE</scope>
    <source>
        <strain evidence="1">28 12/20/2015</strain>
    </source>
</reference>
<keyword evidence="2" id="KW-1185">Reference proteome</keyword>
<dbReference type="Proteomes" id="UP000789366">
    <property type="component" value="Unassembled WGS sequence"/>
</dbReference>
<dbReference type="EMBL" id="CAJVPW010000517">
    <property type="protein sequence ID" value="CAG8457310.1"/>
    <property type="molecule type" value="Genomic_DNA"/>
</dbReference>
<sequence>MIYINSIHNTNYYKYALFTILIQYPYSSYSVLLAWLLTKSQDFKTIKVWLHALKENGWVNLKNVMLDNDNAEINMIQ</sequence>
<comment type="caution">
    <text evidence="1">The sequence shown here is derived from an EMBL/GenBank/DDBJ whole genome shotgun (WGS) entry which is preliminary data.</text>
</comment>
<feature type="non-terminal residue" evidence="1">
    <location>
        <position position="77"/>
    </location>
</feature>
<accession>A0ACA9K7Q9</accession>
<evidence type="ECO:0000313" key="1">
    <source>
        <dbReference type="EMBL" id="CAG8457310.1"/>
    </source>
</evidence>
<protein>
    <submittedName>
        <fullName evidence="1">7635_t:CDS:1</fullName>
    </submittedName>
</protein>